<dbReference type="Pfam" id="PF03372">
    <property type="entry name" value="Exo_endo_phos"/>
    <property type="match status" value="1"/>
</dbReference>
<dbReference type="Gene3D" id="3.60.10.10">
    <property type="entry name" value="Endonuclease/exonuclease/phosphatase"/>
    <property type="match status" value="1"/>
</dbReference>
<comment type="caution">
    <text evidence="2">The sequence shown here is derived from an EMBL/GenBank/DDBJ whole genome shotgun (WGS) entry which is preliminary data.</text>
</comment>
<keyword evidence="2" id="KW-0540">Nuclease</keyword>
<dbReference type="InterPro" id="IPR005135">
    <property type="entry name" value="Endo/exonuclease/phosphatase"/>
</dbReference>
<keyword evidence="3" id="KW-1185">Reference proteome</keyword>
<dbReference type="EMBL" id="JAJKFW010000059">
    <property type="protein sequence ID" value="MCC9644689.1"/>
    <property type="molecule type" value="Genomic_DNA"/>
</dbReference>
<keyword evidence="2" id="KW-0378">Hydrolase</keyword>
<dbReference type="InterPro" id="IPR036691">
    <property type="entry name" value="Endo/exonu/phosph_ase_sf"/>
</dbReference>
<proteinExistence type="predicted"/>
<dbReference type="GO" id="GO:0004519">
    <property type="term" value="F:endonuclease activity"/>
    <property type="evidence" value="ECO:0007669"/>
    <property type="project" value="UniProtKB-KW"/>
</dbReference>
<accession>A0ABS8NM80</accession>
<sequence length="411" mass="45398">MVSFALLVVCLVPSIGGGQDLDSMPVHNVPETSQRDSLTLRVSTFNVSLHEDEAGQVLRRLETGSDRQAIQLATVIRTIRPDVLLLCEIDHDEDAQTLNAFVERYLREQGNAKEESTNELGSETLPINYPYRWSIPTNTGLLSDQDLDSDGDVELPTDAHGFGKYPGQYAMAILSRYPILSEAIRSFQTLPWSNMPGALRPFHPESNEPYHPDAVWKSLRLSSKNHVDIPIRIPVGASSSNNDSASSRVLHWLACHPTPPVFDGKEDRNGKRNHDEIRFWSDYISDGKSDWIVDDQENSGGLGGDRDGSPASFVIAGDLNSDPKEGDSLRGGIRNLLAHPRVQDTLPTSPQHGIATARFGRNPIRVDYVLPSSDWQVIDSGVVWPDAGTALGKATEASDHRMVWVDLRLQP</sequence>
<feature type="domain" description="Endonuclease/exonuclease/phosphatase" evidence="1">
    <location>
        <begin position="44"/>
        <end position="400"/>
    </location>
</feature>
<keyword evidence="2" id="KW-0255">Endonuclease</keyword>
<gene>
    <name evidence="2" type="ORF">LOC71_20645</name>
</gene>
<reference evidence="2" key="1">
    <citation type="submission" date="2021-11" db="EMBL/GenBank/DDBJ databases">
        <title>Genome sequence.</title>
        <authorList>
            <person name="Sun Q."/>
        </authorList>
    </citation>
    <scope>NUCLEOTIDE SEQUENCE</scope>
    <source>
        <strain evidence="2">JC740</strain>
    </source>
</reference>
<protein>
    <submittedName>
        <fullName evidence="2">Endonuclease/exonuclease/phosphatase family protein</fullName>
    </submittedName>
</protein>
<name>A0ABS8NM80_9BACT</name>
<evidence type="ECO:0000259" key="1">
    <source>
        <dbReference type="Pfam" id="PF03372"/>
    </source>
</evidence>
<dbReference type="SUPFAM" id="SSF56219">
    <property type="entry name" value="DNase I-like"/>
    <property type="match status" value="1"/>
</dbReference>
<dbReference type="RefSeq" id="WP_230276393.1">
    <property type="nucleotide sequence ID" value="NZ_JAJKFW010000059.1"/>
</dbReference>
<evidence type="ECO:0000313" key="2">
    <source>
        <dbReference type="EMBL" id="MCC9644689.1"/>
    </source>
</evidence>
<organism evidence="2 3">
    <name type="scientific">Rhodopirellula halodulae</name>
    <dbReference type="NCBI Taxonomy" id="2894198"/>
    <lineage>
        <taxon>Bacteria</taxon>
        <taxon>Pseudomonadati</taxon>
        <taxon>Planctomycetota</taxon>
        <taxon>Planctomycetia</taxon>
        <taxon>Pirellulales</taxon>
        <taxon>Pirellulaceae</taxon>
        <taxon>Rhodopirellula</taxon>
    </lineage>
</organism>
<evidence type="ECO:0000313" key="3">
    <source>
        <dbReference type="Proteomes" id="UP001430306"/>
    </source>
</evidence>
<dbReference type="Proteomes" id="UP001430306">
    <property type="component" value="Unassembled WGS sequence"/>
</dbReference>